<evidence type="ECO:0000313" key="2">
    <source>
        <dbReference type="Proteomes" id="UP000319769"/>
    </source>
</evidence>
<dbReference type="CDD" id="cd06558">
    <property type="entry name" value="crotonase-like"/>
    <property type="match status" value="1"/>
</dbReference>
<proteinExistence type="predicted"/>
<dbReference type="PANTHER" id="PTHR43459">
    <property type="entry name" value="ENOYL-COA HYDRATASE"/>
    <property type="match status" value="1"/>
</dbReference>
<reference evidence="1" key="1">
    <citation type="submission" date="2019-09" db="EMBL/GenBank/DDBJ databases">
        <authorList>
            <person name="Teo W.F.A."/>
            <person name="Duangmal K."/>
        </authorList>
    </citation>
    <scope>NUCLEOTIDE SEQUENCE [LARGE SCALE GENOMIC DNA]</scope>
    <source>
        <strain evidence="1">K81G1</strain>
    </source>
</reference>
<name>A0A5N0VDN1_9PSEU</name>
<dbReference type="AlphaFoldDB" id="A0A5N0VDN1"/>
<dbReference type="RefSeq" id="WP_144752976.1">
    <property type="nucleotide sequence ID" value="NZ_VMNW02000007.1"/>
</dbReference>
<dbReference type="OrthoDB" id="9777711at2"/>
<dbReference type="EMBL" id="VMNW02000007">
    <property type="protein sequence ID" value="KAA9164449.1"/>
    <property type="molecule type" value="Genomic_DNA"/>
</dbReference>
<dbReference type="PANTHER" id="PTHR43459:SF1">
    <property type="entry name" value="EG:BACN32G11.4 PROTEIN"/>
    <property type="match status" value="1"/>
</dbReference>
<comment type="caution">
    <text evidence="1">The sequence shown here is derived from an EMBL/GenBank/DDBJ whole genome shotgun (WGS) entry which is preliminary data.</text>
</comment>
<dbReference type="InterPro" id="IPR001753">
    <property type="entry name" value="Enoyl-CoA_hydra/iso"/>
</dbReference>
<dbReference type="Pfam" id="PF00378">
    <property type="entry name" value="ECH_1"/>
    <property type="match status" value="1"/>
</dbReference>
<dbReference type="InterPro" id="IPR029045">
    <property type="entry name" value="ClpP/crotonase-like_dom_sf"/>
</dbReference>
<evidence type="ECO:0000313" key="1">
    <source>
        <dbReference type="EMBL" id="KAA9164449.1"/>
    </source>
</evidence>
<dbReference type="SUPFAM" id="SSF52096">
    <property type="entry name" value="ClpP/crotonase"/>
    <property type="match status" value="1"/>
</dbReference>
<accession>A0A5N0VDN1</accession>
<organism evidence="1 2">
    <name type="scientific">Amycolatopsis acidicola</name>
    <dbReference type="NCBI Taxonomy" id="2596893"/>
    <lineage>
        <taxon>Bacteria</taxon>
        <taxon>Bacillati</taxon>
        <taxon>Actinomycetota</taxon>
        <taxon>Actinomycetes</taxon>
        <taxon>Pseudonocardiales</taxon>
        <taxon>Pseudonocardiaceae</taxon>
        <taxon>Amycolatopsis</taxon>
    </lineage>
</organism>
<gene>
    <name evidence="1" type="ORF">FPZ12_007615</name>
</gene>
<sequence length="298" mass="31855">MTAEGRDGWRTPPREQHPTLAEISARLKVTRCETAANGVATVWLHRPDRRNSWTARMNAEYRAILRALDADPAVRAVVVTGSGNSFCVGADSRALSGYVGTKSYDPGLPDDAAEPGYGVRDEFDADMVWHYGLRVPVIAAVNGACAGVAVALAAFSDVRFAVSGAKITAASPRLGLPSEYGLSWILPRLMGVTHAADFLLSGRVVDSDFLAKAGFFNAVFPRAEFAEAVGDYAAQLAAASPQAVTLAKRQLYTDLLQHDPALSVRRSKDLTGRMMTTDDYREGVSALVGKRAPVFGPA</sequence>
<keyword evidence="2" id="KW-1185">Reference proteome</keyword>
<dbReference type="Gene3D" id="3.90.226.10">
    <property type="entry name" value="2-enoyl-CoA Hydratase, Chain A, domain 1"/>
    <property type="match status" value="1"/>
</dbReference>
<dbReference type="GO" id="GO:0003824">
    <property type="term" value="F:catalytic activity"/>
    <property type="evidence" value="ECO:0007669"/>
    <property type="project" value="UniProtKB-ARBA"/>
</dbReference>
<protein>
    <submittedName>
        <fullName evidence="1">Enoyl-CoA hydratase</fullName>
    </submittedName>
</protein>
<dbReference type="Proteomes" id="UP000319769">
    <property type="component" value="Unassembled WGS sequence"/>
</dbReference>